<proteinExistence type="predicted"/>
<dbReference type="SMR" id="A0A346FHS5"/>
<gene>
    <name evidence="1" type="ORF">SUNLIREN_33</name>
</gene>
<dbReference type="EMBL" id="MH426725">
    <property type="protein sequence ID" value="AXN57355.1"/>
    <property type="molecule type" value="Genomic_DNA"/>
</dbReference>
<dbReference type="PROSITE" id="PS51257">
    <property type="entry name" value="PROKAR_LIPOPROTEIN"/>
    <property type="match status" value="1"/>
</dbReference>
<evidence type="ECO:0000313" key="1">
    <source>
        <dbReference type="EMBL" id="AXN57355.1"/>
    </source>
</evidence>
<reference evidence="2" key="1">
    <citation type="submission" date="2018-06" db="EMBL/GenBank/DDBJ databases">
        <authorList>
            <person name="Sharma R."/>
            <person name="Ke K."/>
            <person name="Breakwell D.P."/>
            <person name="Hope S."/>
            <person name="Grose J.H."/>
        </authorList>
    </citation>
    <scope>NUCLEOTIDE SEQUENCE [LARGE SCALE GENOMIC DNA]</scope>
</reference>
<dbReference type="Proteomes" id="UP000257815">
    <property type="component" value="Segment"/>
</dbReference>
<evidence type="ECO:0000313" key="2">
    <source>
        <dbReference type="Proteomes" id="UP000257815"/>
    </source>
</evidence>
<accession>A0A346FHS5</accession>
<protein>
    <submittedName>
        <fullName evidence="1">Uncharacterized protein</fullName>
    </submittedName>
</protein>
<name>A0A346FHS5_9CAUD</name>
<organism evidence="1 2">
    <name type="scientific">Erwinia phage SunLIRen</name>
    <dbReference type="NCBI Taxonomy" id="2267654"/>
    <lineage>
        <taxon>Viruses</taxon>
        <taxon>Duplodnaviria</taxon>
        <taxon>Heunggongvirae</taxon>
        <taxon>Uroviricota</taxon>
        <taxon>Caudoviricetes</taxon>
        <taxon>Andersonviridae</taxon>
        <taxon>Ounavirinae</taxon>
        <taxon>Kolesnikvirus</taxon>
        <taxon>Kolesnikvirus Ea214</taxon>
    </lineage>
</organism>
<sequence>MKHRYTNNKWKKQFRRTFANLLVSAGCDGKTAKKLAKGEMEAVTDSYQAMSFNMYRREWRLYDPKDTAVENWSYWEE</sequence>